<sequence length="229" mass="25841">MKTITLDAEFADELGKPHHLKFKHFDPTKTADQVKTALTKLTKIGLFEKDGIALFKEVLHAKVIVREVRTIFDDREKIEQPANDPMNVMMEAADAQPVVETTVAKEKPQMQSVKNNKSTGHIRFPEDFTITEEQPKPGWLIKTIQLPMGVNPQDISESQALTMITSSLPAGVTVEDLSVDEQATPVKLIITAKYEEEAEEVVMSANKESPPAKPKKKRKRLLNRMRKRE</sequence>
<gene>
    <name evidence="2" type="ORF">AUF17_19165</name>
</gene>
<dbReference type="Proteomes" id="UP000316316">
    <property type="component" value="Unassembled WGS sequence"/>
</dbReference>
<dbReference type="EMBL" id="PDXQ01000002">
    <property type="protein sequence ID" value="TRZ29404.1"/>
    <property type="molecule type" value="Genomic_DNA"/>
</dbReference>
<reference evidence="2 3" key="1">
    <citation type="submission" date="2017-10" db="EMBL/GenBank/DDBJ databases">
        <title>FDA dAtabase for Regulatory Grade micrObial Sequences (FDA-ARGOS): Supporting development and validation of Infectious Disease Dx tests.</title>
        <authorList>
            <person name="Campos J."/>
            <person name="Goldberg B."/>
            <person name="Tallon L.J."/>
            <person name="Sadzewicz L."/>
            <person name="Sengamalay N."/>
            <person name="Ott S."/>
            <person name="Godinez A."/>
            <person name="Nagaraj S."/>
            <person name="Vyas G."/>
            <person name="Aluvathingal J."/>
            <person name="Nadendla S."/>
            <person name="Geyer C."/>
            <person name="Nandy P."/>
            <person name="Hobson J."/>
            <person name="Sichtig H."/>
        </authorList>
    </citation>
    <scope>NUCLEOTIDE SEQUENCE [LARGE SCALE GENOMIC DNA]</scope>
    <source>
        <strain evidence="2 3">FDAARGOS_185</strain>
    </source>
</reference>
<name>A0A8B5VY83_ENTAV</name>
<proteinExistence type="predicted"/>
<dbReference type="InterPro" id="IPR021321">
    <property type="entry name" value="DUF2922"/>
</dbReference>
<feature type="compositionally biased region" description="Basic residues" evidence="1">
    <location>
        <begin position="213"/>
        <end position="229"/>
    </location>
</feature>
<accession>A0A8B5VY83</accession>
<dbReference type="AlphaFoldDB" id="A0A8B5VY83"/>
<feature type="region of interest" description="Disordered" evidence="1">
    <location>
        <begin position="201"/>
        <end position="229"/>
    </location>
</feature>
<dbReference type="Pfam" id="PF11148">
    <property type="entry name" value="DUF2922"/>
    <property type="match status" value="1"/>
</dbReference>
<evidence type="ECO:0000313" key="2">
    <source>
        <dbReference type="EMBL" id="TRZ29404.1"/>
    </source>
</evidence>
<organism evidence="2 3">
    <name type="scientific">Enterococcus avium</name>
    <name type="common">Streptococcus avium</name>
    <dbReference type="NCBI Taxonomy" id="33945"/>
    <lineage>
        <taxon>Bacteria</taxon>
        <taxon>Bacillati</taxon>
        <taxon>Bacillota</taxon>
        <taxon>Bacilli</taxon>
        <taxon>Lactobacillales</taxon>
        <taxon>Enterococcaceae</taxon>
        <taxon>Enterococcus</taxon>
    </lineage>
</organism>
<protein>
    <submittedName>
        <fullName evidence="2">Uncharacterized protein</fullName>
    </submittedName>
</protein>
<evidence type="ECO:0000313" key="3">
    <source>
        <dbReference type="Proteomes" id="UP000316316"/>
    </source>
</evidence>
<evidence type="ECO:0000256" key="1">
    <source>
        <dbReference type="SAM" id="MobiDB-lite"/>
    </source>
</evidence>
<dbReference type="RefSeq" id="WP_016178716.1">
    <property type="nucleotide sequence ID" value="NZ_CABMET010000020.1"/>
</dbReference>
<comment type="caution">
    <text evidence="2">The sequence shown here is derived from an EMBL/GenBank/DDBJ whole genome shotgun (WGS) entry which is preliminary data.</text>
</comment>